<dbReference type="EMBL" id="LLXL01001096">
    <property type="protein sequence ID" value="PKK66417.1"/>
    <property type="molecule type" value="Genomic_DNA"/>
</dbReference>
<dbReference type="AlphaFoldDB" id="A0A2N1MXP8"/>
<comment type="caution">
    <text evidence="1">The sequence shown here is derived from an EMBL/GenBank/DDBJ whole genome shotgun (WGS) entry which is preliminary data.</text>
</comment>
<organism evidence="1 2">
    <name type="scientific">Rhizophagus irregularis</name>
    <dbReference type="NCBI Taxonomy" id="588596"/>
    <lineage>
        <taxon>Eukaryota</taxon>
        <taxon>Fungi</taxon>
        <taxon>Fungi incertae sedis</taxon>
        <taxon>Mucoromycota</taxon>
        <taxon>Glomeromycotina</taxon>
        <taxon>Glomeromycetes</taxon>
        <taxon>Glomerales</taxon>
        <taxon>Glomeraceae</taxon>
        <taxon>Rhizophagus</taxon>
    </lineage>
</organism>
<dbReference type="Proteomes" id="UP000233469">
    <property type="component" value="Unassembled WGS sequence"/>
</dbReference>
<accession>A0A2N1MXP8</accession>
<protein>
    <submittedName>
        <fullName evidence="1">Uncharacterized protein</fullName>
    </submittedName>
</protein>
<name>A0A2N1MXP8_9GLOM</name>
<reference evidence="1 2" key="1">
    <citation type="submission" date="2016-04" db="EMBL/GenBank/DDBJ databases">
        <title>Genome analyses suggest a sexual origin of heterokaryosis in a supposedly ancient asexual fungus.</title>
        <authorList>
            <person name="Ropars J."/>
            <person name="Sedzielewska K."/>
            <person name="Noel J."/>
            <person name="Charron P."/>
            <person name="Farinelli L."/>
            <person name="Marton T."/>
            <person name="Kruger M."/>
            <person name="Pelin A."/>
            <person name="Brachmann A."/>
            <person name="Corradi N."/>
        </authorList>
    </citation>
    <scope>NUCLEOTIDE SEQUENCE [LARGE SCALE GENOMIC DNA]</scope>
    <source>
        <strain evidence="1 2">C2</strain>
    </source>
</reference>
<evidence type="ECO:0000313" key="2">
    <source>
        <dbReference type="Proteomes" id="UP000233469"/>
    </source>
</evidence>
<gene>
    <name evidence="1" type="ORF">RhiirC2_753492</name>
</gene>
<evidence type="ECO:0000313" key="1">
    <source>
        <dbReference type="EMBL" id="PKK66417.1"/>
    </source>
</evidence>
<sequence length="57" mass="6712">MKFDIPESFYNYVNIKDTIKLKSFIPDFIEVIEEDGKTKLMVWDAKSSKSTRISHQV</sequence>
<proteinExistence type="predicted"/>
<reference evidence="1 2" key="2">
    <citation type="submission" date="2017-10" db="EMBL/GenBank/DDBJ databases">
        <title>Extensive intraspecific genome diversity in a model arbuscular mycorrhizal fungus.</title>
        <authorList>
            <person name="Chen E.C.H."/>
            <person name="Morin E."/>
            <person name="Baudet D."/>
            <person name="Noel J."/>
            <person name="Ndikumana S."/>
            <person name="Charron P."/>
            <person name="St-Onge C."/>
            <person name="Giorgi J."/>
            <person name="Grigoriev I.V."/>
            <person name="Roux C."/>
            <person name="Martin F.M."/>
            <person name="Corradi N."/>
        </authorList>
    </citation>
    <scope>NUCLEOTIDE SEQUENCE [LARGE SCALE GENOMIC DNA]</scope>
    <source>
        <strain evidence="1 2">C2</strain>
    </source>
</reference>